<dbReference type="GO" id="GO:0000981">
    <property type="term" value="F:DNA-binding transcription factor activity, RNA polymerase II-specific"/>
    <property type="evidence" value="ECO:0007669"/>
    <property type="project" value="TreeGrafter"/>
</dbReference>
<feature type="compositionally biased region" description="Low complexity" evidence="6">
    <location>
        <begin position="145"/>
        <end position="154"/>
    </location>
</feature>
<gene>
    <name evidence="8" type="ORF">FFLO_04400</name>
</gene>
<dbReference type="InterPro" id="IPR007219">
    <property type="entry name" value="XnlR_reg_dom"/>
</dbReference>
<keyword evidence="4" id="KW-0804">Transcription</keyword>
<dbReference type="GO" id="GO:0008270">
    <property type="term" value="F:zinc ion binding"/>
    <property type="evidence" value="ECO:0007669"/>
    <property type="project" value="InterPro"/>
</dbReference>
<keyword evidence="2" id="KW-0805">Transcription regulation</keyword>
<dbReference type="InterPro" id="IPR051089">
    <property type="entry name" value="prtT"/>
</dbReference>
<feature type="region of interest" description="Disordered" evidence="6">
    <location>
        <begin position="145"/>
        <end position="213"/>
    </location>
</feature>
<evidence type="ECO:0000256" key="6">
    <source>
        <dbReference type="SAM" id="MobiDB-lite"/>
    </source>
</evidence>
<comment type="caution">
    <text evidence="8">The sequence shown here is derived from an EMBL/GenBank/DDBJ whole genome shotgun (WGS) entry which is preliminary data.</text>
</comment>
<evidence type="ECO:0000259" key="7">
    <source>
        <dbReference type="Pfam" id="PF04082"/>
    </source>
</evidence>
<feature type="domain" description="Xylanolytic transcriptional activator regulatory" evidence="7">
    <location>
        <begin position="256"/>
        <end position="372"/>
    </location>
</feature>
<dbReference type="GO" id="GO:0000976">
    <property type="term" value="F:transcription cis-regulatory region binding"/>
    <property type="evidence" value="ECO:0007669"/>
    <property type="project" value="TreeGrafter"/>
</dbReference>
<comment type="subcellular location">
    <subcellularLocation>
        <location evidence="1">Nucleus</location>
    </subcellularLocation>
</comment>
<evidence type="ECO:0000256" key="2">
    <source>
        <dbReference type="ARBA" id="ARBA00023015"/>
    </source>
</evidence>
<organism evidence="8 9">
    <name type="scientific">Filobasidium floriforme</name>
    <dbReference type="NCBI Taxonomy" id="5210"/>
    <lineage>
        <taxon>Eukaryota</taxon>
        <taxon>Fungi</taxon>
        <taxon>Dikarya</taxon>
        <taxon>Basidiomycota</taxon>
        <taxon>Agaricomycotina</taxon>
        <taxon>Tremellomycetes</taxon>
        <taxon>Filobasidiales</taxon>
        <taxon>Filobasidiaceae</taxon>
        <taxon>Filobasidium</taxon>
    </lineage>
</organism>
<name>A0A8K0JJB0_9TREE</name>
<feature type="compositionally biased region" description="Polar residues" evidence="6">
    <location>
        <begin position="156"/>
        <end position="181"/>
    </location>
</feature>
<sequence>MSTSPMDLLEPGNSFEADETAGSTSMNTITNNNNGNTPAAERTLGLERGNTMEGYNIPAPWPAGMGGMDASDLQTIGSMPQAEFDLLNAQLGLSFDPFLSFDFGTTSTSASTSNYPLGTSGSAGGNFGNMTTSFNEQGPAFLPPQLQQQAVPGPSNYFQAQEQSRTALTDGSASGSKSWHTGRTDHAPPRRANPNRVDLDDDEASSEDLDDEDATYDPFDDPIYLRYVTLEQAERLFGTFMRQLNILMAMFEPEYHTFDKIRSSSPFLFTIMICLAARFSHDDRRIYQTLYPHAKSLLHKAMNEGHCHVTTVQAISCFVFWGLPRESKQTWQRLGHAIRLAYQLGMHVPRTSDLPLDDAEAKAILNRERTWYALSVVRSRYSRIERLPQFMKSHEFLDPRLWVTDRPGLHKDLDWHLCMYMSVTIQIMRLGEAARIAPITESQIERLESELTGIYNRYKEGRMAVPDQNSDLKATPMWYFDHMLRLSRLRYRHHPSQESLLDCHRWAVLYLDTMAGLDRFGFFHAIHDIQNRVYFSTGRYLLSLHEEAALSATARSETLHVIEQARALYQKYASQDAGGAMAVQLQRFQKLSKRIA</sequence>
<reference evidence="8" key="1">
    <citation type="submission" date="2020-04" db="EMBL/GenBank/DDBJ databases">
        <title>Analysis of mating type loci in Filobasidium floriforme.</title>
        <authorList>
            <person name="Nowrousian M."/>
        </authorList>
    </citation>
    <scope>NUCLEOTIDE SEQUENCE</scope>
    <source>
        <strain evidence="8">CBS 6242</strain>
    </source>
</reference>
<evidence type="ECO:0000256" key="5">
    <source>
        <dbReference type="ARBA" id="ARBA00023242"/>
    </source>
</evidence>
<dbReference type="CDD" id="cd12148">
    <property type="entry name" value="fungal_TF_MHR"/>
    <property type="match status" value="1"/>
</dbReference>
<evidence type="ECO:0000256" key="3">
    <source>
        <dbReference type="ARBA" id="ARBA00023125"/>
    </source>
</evidence>
<accession>A0A8K0JJB0</accession>
<feature type="compositionally biased region" description="Acidic residues" evidence="6">
    <location>
        <begin position="199"/>
        <end position="213"/>
    </location>
</feature>
<dbReference type="PANTHER" id="PTHR31845">
    <property type="entry name" value="FINGER DOMAIN PROTEIN, PUTATIVE-RELATED"/>
    <property type="match status" value="1"/>
</dbReference>
<feature type="region of interest" description="Disordered" evidence="6">
    <location>
        <begin position="1"/>
        <end position="39"/>
    </location>
</feature>
<feature type="compositionally biased region" description="Low complexity" evidence="6">
    <location>
        <begin position="27"/>
        <end position="37"/>
    </location>
</feature>
<dbReference type="AlphaFoldDB" id="A0A8K0JJB0"/>
<evidence type="ECO:0000256" key="4">
    <source>
        <dbReference type="ARBA" id="ARBA00023163"/>
    </source>
</evidence>
<proteinExistence type="predicted"/>
<dbReference type="Proteomes" id="UP000812966">
    <property type="component" value="Unassembled WGS sequence"/>
</dbReference>
<keyword evidence="5" id="KW-0539">Nucleus</keyword>
<evidence type="ECO:0000313" key="9">
    <source>
        <dbReference type="Proteomes" id="UP000812966"/>
    </source>
</evidence>
<dbReference type="GO" id="GO:0005634">
    <property type="term" value="C:nucleus"/>
    <property type="evidence" value="ECO:0007669"/>
    <property type="project" value="UniProtKB-SubCell"/>
</dbReference>
<dbReference type="EMBL" id="JABELV010000093">
    <property type="protein sequence ID" value="KAG7531339.1"/>
    <property type="molecule type" value="Genomic_DNA"/>
</dbReference>
<evidence type="ECO:0000313" key="8">
    <source>
        <dbReference type="EMBL" id="KAG7531339.1"/>
    </source>
</evidence>
<dbReference type="PANTHER" id="PTHR31845:SF19">
    <property type="entry name" value="TRANSCRIPTION FACTOR DOMAIN-CONTAINING PROTEIN"/>
    <property type="match status" value="1"/>
</dbReference>
<keyword evidence="3" id="KW-0238">DNA-binding</keyword>
<protein>
    <recommendedName>
        <fullName evidence="7">Xylanolytic transcriptional activator regulatory domain-containing protein</fullName>
    </recommendedName>
</protein>
<keyword evidence="9" id="KW-1185">Reference proteome</keyword>
<evidence type="ECO:0000256" key="1">
    <source>
        <dbReference type="ARBA" id="ARBA00004123"/>
    </source>
</evidence>
<dbReference type="GO" id="GO:0006351">
    <property type="term" value="P:DNA-templated transcription"/>
    <property type="evidence" value="ECO:0007669"/>
    <property type="project" value="InterPro"/>
</dbReference>
<dbReference type="Pfam" id="PF04082">
    <property type="entry name" value="Fungal_trans"/>
    <property type="match status" value="1"/>
</dbReference>